<keyword evidence="4" id="KW-0175">Coiled coil</keyword>
<comment type="caution">
    <text evidence="5">The sequence shown here is derived from an EMBL/GenBank/DDBJ whole genome shotgun (WGS) entry which is preliminary data.</text>
</comment>
<gene>
    <name evidence="5" type="ORF">EVAR_102042_1</name>
</gene>
<evidence type="ECO:0000313" key="5">
    <source>
        <dbReference type="EMBL" id="GBP19495.1"/>
    </source>
</evidence>
<dbReference type="Proteomes" id="UP000299102">
    <property type="component" value="Unassembled WGS sequence"/>
</dbReference>
<dbReference type="InterPro" id="IPR000435">
    <property type="entry name" value="Tektins"/>
</dbReference>
<comment type="similarity">
    <text evidence="1 3">Belongs to the tektin family.</text>
</comment>
<evidence type="ECO:0000256" key="1">
    <source>
        <dbReference type="ARBA" id="ARBA00007209"/>
    </source>
</evidence>
<evidence type="ECO:0000256" key="3">
    <source>
        <dbReference type="RuleBase" id="RU367040"/>
    </source>
</evidence>
<keyword evidence="2" id="KW-0963">Cytoplasm</keyword>
<comment type="subcellular location">
    <subcellularLocation>
        <location evidence="3">Cytoplasm</location>
        <location evidence="3">Cytoskeleton</location>
        <location evidence="3">Cilium axoneme</location>
    </subcellularLocation>
</comment>
<keyword evidence="3" id="KW-0282">Flagellum</keyword>
<dbReference type="GO" id="GO:0005930">
    <property type="term" value="C:axoneme"/>
    <property type="evidence" value="ECO:0007669"/>
    <property type="project" value="UniProtKB-SubCell"/>
</dbReference>
<sequence>MDASVPVFEKPHPRVTVSDWTANIQALQNEARVRRLESYGLRESANQLRNESSITTRWDNYLNNQLLRDRIHEVQSWREKQRFIRENVRDEIRVLREEKNSTELHLESLQIPLAVAMQCQSNRDQRVPPELTRDQLGEELKKELHTIENHKRILTEICNLGWEKIKELTNVLFRLDREIKNKDEALELEYHVRDLHRASSGISYKMDPSRIPADSMTEESYEDCIKNTIKIAEQLMSESKKIRETMFSNRETARNQMYAQCQEVETIMRRRLYDIQRARNEMEWQKYKLETNLEKVDREIQLLRAAVVDKIDPTKLVETRLEVRTKRPVLERVQDKVLSGLLEEHERVNLSRSMLEKKLEEAL</sequence>
<dbReference type="PANTHER" id="PTHR19960:SF7">
    <property type="entry name" value="TEKTIN"/>
    <property type="match status" value="1"/>
</dbReference>
<evidence type="ECO:0000313" key="6">
    <source>
        <dbReference type="Proteomes" id="UP000299102"/>
    </source>
</evidence>
<dbReference type="STRING" id="151549.A0A4C1TZK8"/>
<protein>
    <recommendedName>
        <fullName evidence="3">Tektin</fullName>
    </recommendedName>
</protein>
<proteinExistence type="inferred from homology"/>
<keyword evidence="3" id="KW-0966">Cell projection</keyword>
<dbReference type="GO" id="GO:0005634">
    <property type="term" value="C:nucleus"/>
    <property type="evidence" value="ECO:0007669"/>
    <property type="project" value="TreeGrafter"/>
</dbReference>
<dbReference type="InterPro" id="IPR048256">
    <property type="entry name" value="Tektin-like"/>
</dbReference>
<name>A0A4C1TZK8_EUMVA</name>
<feature type="coiled-coil region" evidence="4">
    <location>
        <begin position="279"/>
        <end position="306"/>
    </location>
</feature>
<keyword evidence="3" id="KW-0969">Cilium</keyword>
<dbReference type="PANTHER" id="PTHR19960">
    <property type="entry name" value="TEKTIN"/>
    <property type="match status" value="1"/>
</dbReference>
<dbReference type="Pfam" id="PF03148">
    <property type="entry name" value="Tektin"/>
    <property type="match status" value="1"/>
</dbReference>
<evidence type="ECO:0000256" key="4">
    <source>
        <dbReference type="SAM" id="Coils"/>
    </source>
</evidence>
<evidence type="ECO:0000256" key="2">
    <source>
        <dbReference type="ARBA" id="ARBA00022490"/>
    </source>
</evidence>
<reference evidence="5 6" key="1">
    <citation type="journal article" date="2019" name="Commun. Biol.">
        <title>The bagworm genome reveals a unique fibroin gene that provides high tensile strength.</title>
        <authorList>
            <person name="Kono N."/>
            <person name="Nakamura H."/>
            <person name="Ohtoshi R."/>
            <person name="Tomita M."/>
            <person name="Numata K."/>
            <person name="Arakawa K."/>
        </authorList>
    </citation>
    <scope>NUCLEOTIDE SEQUENCE [LARGE SCALE GENOMIC DNA]</scope>
</reference>
<organism evidence="5 6">
    <name type="scientific">Eumeta variegata</name>
    <name type="common">Bagworm moth</name>
    <name type="synonym">Eumeta japonica</name>
    <dbReference type="NCBI Taxonomy" id="151549"/>
    <lineage>
        <taxon>Eukaryota</taxon>
        <taxon>Metazoa</taxon>
        <taxon>Ecdysozoa</taxon>
        <taxon>Arthropoda</taxon>
        <taxon>Hexapoda</taxon>
        <taxon>Insecta</taxon>
        <taxon>Pterygota</taxon>
        <taxon>Neoptera</taxon>
        <taxon>Endopterygota</taxon>
        <taxon>Lepidoptera</taxon>
        <taxon>Glossata</taxon>
        <taxon>Ditrysia</taxon>
        <taxon>Tineoidea</taxon>
        <taxon>Psychidae</taxon>
        <taxon>Oiketicinae</taxon>
        <taxon>Eumeta</taxon>
    </lineage>
</organism>
<keyword evidence="6" id="KW-1185">Reference proteome</keyword>
<dbReference type="OrthoDB" id="440745at2759"/>
<dbReference type="PRINTS" id="PR00511">
    <property type="entry name" value="TEKTIN"/>
</dbReference>
<dbReference type="GO" id="GO:0015630">
    <property type="term" value="C:microtubule cytoskeleton"/>
    <property type="evidence" value="ECO:0007669"/>
    <property type="project" value="UniProtKB-UniRule"/>
</dbReference>
<dbReference type="AlphaFoldDB" id="A0A4C1TZK8"/>
<dbReference type="GO" id="GO:0060271">
    <property type="term" value="P:cilium assembly"/>
    <property type="evidence" value="ECO:0007669"/>
    <property type="project" value="UniProtKB-UniRule"/>
</dbReference>
<accession>A0A4C1TZK8</accession>
<dbReference type="EMBL" id="BGZK01000109">
    <property type="protein sequence ID" value="GBP19495.1"/>
    <property type="molecule type" value="Genomic_DNA"/>
</dbReference>
<dbReference type="GO" id="GO:0060294">
    <property type="term" value="P:cilium movement involved in cell motility"/>
    <property type="evidence" value="ECO:0007669"/>
    <property type="project" value="UniProtKB-UniRule"/>
</dbReference>